<name>A0A0A9AU23_ARUDO</name>
<sequence>MEESSFVPPRCYYQSMKGGHTGFLQPCAACPCFCRDLDKFTGLPAAG</sequence>
<reference evidence="1" key="1">
    <citation type="submission" date="2014-09" db="EMBL/GenBank/DDBJ databases">
        <authorList>
            <person name="Magalhaes I.L.F."/>
            <person name="Oliveira U."/>
            <person name="Santos F.R."/>
            <person name="Vidigal T.H.D.A."/>
            <person name="Brescovit A.D."/>
            <person name="Santos A.J."/>
        </authorList>
    </citation>
    <scope>NUCLEOTIDE SEQUENCE</scope>
    <source>
        <tissue evidence="1">Shoot tissue taken approximately 20 cm above the soil surface</tissue>
    </source>
</reference>
<organism evidence="1">
    <name type="scientific">Arundo donax</name>
    <name type="common">Giant reed</name>
    <name type="synonym">Donax arundinaceus</name>
    <dbReference type="NCBI Taxonomy" id="35708"/>
    <lineage>
        <taxon>Eukaryota</taxon>
        <taxon>Viridiplantae</taxon>
        <taxon>Streptophyta</taxon>
        <taxon>Embryophyta</taxon>
        <taxon>Tracheophyta</taxon>
        <taxon>Spermatophyta</taxon>
        <taxon>Magnoliopsida</taxon>
        <taxon>Liliopsida</taxon>
        <taxon>Poales</taxon>
        <taxon>Poaceae</taxon>
        <taxon>PACMAD clade</taxon>
        <taxon>Arundinoideae</taxon>
        <taxon>Arundineae</taxon>
        <taxon>Arundo</taxon>
    </lineage>
</organism>
<dbReference type="AlphaFoldDB" id="A0A0A9AU23"/>
<reference evidence="1" key="2">
    <citation type="journal article" date="2015" name="Data Brief">
        <title>Shoot transcriptome of the giant reed, Arundo donax.</title>
        <authorList>
            <person name="Barrero R.A."/>
            <person name="Guerrero F.D."/>
            <person name="Moolhuijzen P."/>
            <person name="Goolsby J.A."/>
            <person name="Tidwell J."/>
            <person name="Bellgard S.E."/>
            <person name="Bellgard M.I."/>
        </authorList>
    </citation>
    <scope>NUCLEOTIDE SEQUENCE</scope>
    <source>
        <tissue evidence="1">Shoot tissue taken approximately 20 cm above the soil surface</tissue>
    </source>
</reference>
<evidence type="ECO:0000313" key="1">
    <source>
        <dbReference type="EMBL" id="JAD55239.1"/>
    </source>
</evidence>
<dbReference type="EMBL" id="GBRH01242656">
    <property type="protein sequence ID" value="JAD55239.1"/>
    <property type="molecule type" value="Transcribed_RNA"/>
</dbReference>
<protein>
    <submittedName>
        <fullName evidence="1">Uncharacterized protein</fullName>
    </submittedName>
</protein>
<accession>A0A0A9AU23</accession>
<proteinExistence type="predicted"/>